<dbReference type="EnsemblMetazoa" id="RPRC015143-RA">
    <property type="protein sequence ID" value="RPRC015143-PA"/>
    <property type="gene ID" value="RPRC015143"/>
</dbReference>
<name>T1IFS4_RHOPR</name>
<dbReference type="EMBL" id="ACPB03004774">
    <property type="status" value="NOT_ANNOTATED_CDS"/>
    <property type="molecule type" value="Genomic_DNA"/>
</dbReference>
<accession>T1IFS4</accession>
<dbReference type="VEuPathDB" id="VectorBase:RPRC015143"/>
<keyword evidence="2" id="KW-1185">Reference proteome</keyword>
<protein>
    <submittedName>
        <fullName evidence="1">Uncharacterized protein</fullName>
    </submittedName>
</protein>
<evidence type="ECO:0000313" key="1">
    <source>
        <dbReference type="EnsemblMetazoa" id="RPRC015143-PA"/>
    </source>
</evidence>
<dbReference type="InParanoid" id="T1IFS4"/>
<proteinExistence type="predicted"/>
<dbReference type="AlphaFoldDB" id="T1IFS4"/>
<reference evidence="1" key="1">
    <citation type="submission" date="2015-05" db="UniProtKB">
        <authorList>
            <consortium name="EnsemblMetazoa"/>
        </authorList>
    </citation>
    <scope>IDENTIFICATION</scope>
</reference>
<dbReference type="Proteomes" id="UP000015103">
    <property type="component" value="Unassembled WGS sequence"/>
</dbReference>
<evidence type="ECO:0000313" key="2">
    <source>
        <dbReference type="Proteomes" id="UP000015103"/>
    </source>
</evidence>
<dbReference type="HOGENOM" id="CLU_3280094_0_0_1"/>
<organism evidence="1 2">
    <name type="scientific">Rhodnius prolixus</name>
    <name type="common">Triatomid bug</name>
    <dbReference type="NCBI Taxonomy" id="13249"/>
    <lineage>
        <taxon>Eukaryota</taxon>
        <taxon>Metazoa</taxon>
        <taxon>Ecdysozoa</taxon>
        <taxon>Arthropoda</taxon>
        <taxon>Hexapoda</taxon>
        <taxon>Insecta</taxon>
        <taxon>Pterygota</taxon>
        <taxon>Neoptera</taxon>
        <taxon>Paraneoptera</taxon>
        <taxon>Hemiptera</taxon>
        <taxon>Heteroptera</taxon>
        <taxon>Panheteroptera</taxon>
        <taxon>Cimicomorpha</taxon>
        <taxon>Reduviidae</taxon>
        <taxon>Triatominae</taxon>
        <taxon>Rhodnius</taxon>
    </lineage>
</organism>
<sequence>MSMLTLLQSVKLLMLRYMATPPARRPTVRLPEEWFGEGSVM</sequence>